<dbReference type="EMBL" id="JARJCM010000037">
    <property type="protein sequence ID" value="KAJ7037366.1"/>
    <property type="molecule type" value="Genomic_DNA"/>
</dbReference>
<name>A0AAD6T0E8_9AGAR</name>
<evidence type="ECO:0000313" key="2">
    <source>
        <dbReference type="EMBL" id="KAJ7037366.1"/>
    </source>
</evidence>
<feature type="domain" description="Integrase core" evidence="1">
    <location>
        <begin position="204"/>
        <end position="338"/>
    </location>
</feature>
<keyword evidence="3" id="KW-1185">Reference proteome</keyword>
<organism evidence="2 3">
    <name type="scientific">Mycena alexandri</name>
    <dbReference type="NCBI Taxonomy" id="1745969"/>
    <lineage>
        <taxon>Eukaryota</taxon>
        <taxon>Fungi</taxon>
        <taxon>Dikarya</taxon>
        <taxon>Basidiomycota</taxon>
        <taxon>Agaricomycotina</taxon>
        <taxon>Agaricomycetes</taxon>
        <taxon>Agaricomycetidae</taxon>
        <taxon>Agaricales</taxon>
        <taxon>Marasmiineae</taxon>
        <taxon>Mycenaceae</taxon>
        <taxon>Mycena</taxon>
    </lineage>
</organism>
<evidence type="ECO:0000259" key="1">
    <source>
        <dbReference type="Pfam" id="PF24764"/>
    </source>
</evidence>
<evidence type="ECO:0000313" key="3">
    <source>
        <dbReference type="Proteomes" id="UP001218188"/>
    </source>
</evidence>
<gene>
    <name evidence="2" type="ORF">C8F04DRAFT_1256938</name>
</gene>
<protein>
    <recommendedName>
        <fullName evidence="1">Integrase core domain-containing protein</fullName>
    </recommendedName>
</protein>
<sequence length="444" mass="50251">MPNPTGRNGTAAQECPPDDVLRAAFEQYAKENGGSGLNSEDQISRLFLDHKYKIGRNKLFTLRKELGIDSVRKSKKTRSKVEMSQLVVDAKEDDPAGGWGVDQTKGRLANKGILVARDDLREILHDHFPEEFDARVAGRKRAEQHRTPLEAFGPWHQEHSDGHEKLAQQGLRMGDGIHLPIYASKDQWSAFLHSLILLPNVRNSNAIVHHYLDLVEDRGYKISIQLVTDQGSEVNEMHKVHERLRREAAPLYQPPEFPFGVKQSSTKNTPIESFWRWLRDGDGHSVKLILQNGSASGIFLPNDAVHMAVFYWLWVPIIQDGLDTYRAYWNNHKIRKSAMKINPSGSCPINMFTNPASVNVAAKQCYINVNPKTVAELRIAYGGEEGRSKAYRWVSEEFKFNADVIYYNLGAPERSLSNGWNVFKLMVAKIEELRATGAHVGLEM</sequence>
<comment type="caution">
    <text evidence="2">The sequence shown here is derived from an EMBL/GenBank/DDBJ whole genome shotgun (WGS) entry which is preliminary data.</text>
</comment>
<dbReference type="InterPro" id="IPR058913">
    <property type="entry name" value="Integrase_dom_put"/>
</dbReference>
<proteinExistence type="predicted"/>
<dbReference type="Proteomes" id="UP001218188">
    <property type="component" value="Unassembled WGS sequence"/>
</dbReference>
<dbReference type="Pfam" id="PF24764">
    <property type="entry name" value="rva_4"/>
    <property type="match status" value="1"/>
</dbReference>
<reference evidence="2" key="1">
    <citation type="submission" date="2023-03" db="EMBL/GenBank/DDBJ databases">
        <title>Massive genome expansion in bonnet fungi (Mycena s.s.) driven by repeated elements and novel gene families across ecological guilds.</title>
        <authorList>
            <consortium name="Lawrence Berkeley National Laboratory"/>
            <person name="Harder C.B."/>
            <person name="Miyauchi S."/>
            <person name="Viragh M."/>
            <person name="Kuo A."/>
            <person name="Thoen E."/>
            <person name="Andreopoulos B."/>
            <person name="Lu D."/>
            <person name="Skrede I."/>
            <person name="Drula E."/>
            <person name="Henrissat B."/>
            <person name="Morin E."/>
            <person name="Kohler A."/>
            <person name="Barry K."/>
            <person name="LaButti K."/>
            <person name="Morin E."/>
            <person name="Salamov A."/>
            <person name="Lipzen A."/>
            <person name="Mereny Z."/>
            <person name="Hegedus B."/>
            <person name="Baldrian P."/>
            <person name="Stursova M."/>
            <person name="Weitz H."/>
            <person name="Taylor A."/>
            <person name="Grigoriev I.V."/>
            <person name="Nagy L.G."/>
            <person name="Martin F."/>
            <person name="Kauserud H."/>
        </authorList>
    </citation>
    <scope>NUCLEOTIDE SEQUENCE</scope>
    <source>
        <strain evidence="2">CBHHK200</strain>
    </source>
</reference>
<accession>A0AAD6T0E8</accession>
<dbReference type="AlphaFoldDB" id="A0AAD6T0E8"/>